<feature type="region of interest" description="Disordered" evidence="1">
    <location>
        <begin position="477"/>
        <end position="509"/>
    </location>
</feature>
<dbReference type="AlphaFoldDB" id="A0A0E9NTM1"/>
<feature type="compositionally biased region" description="Basic and acidic residues" evidence="1">
    <location>
        <begin position="500"/>
        <end position="509"/>
    </location>
</feature>
<dbReference type="Proteomes" id="UP000033140">
    <property type="component" value="Unassembled WGS sequence"/>
</dbReference>
<accession>A0A0E9NTM1</accession>
<dbReference type="Pfam" id="PF14328">
    <property type="entry name" value="DUF4385"/>
    <property type="match status" value="1"/>
</dbReference>
<evidence type="ECO:0000313" key="3">
    <source>
        <dbReference type="Proteomes" id="UP000033140"/>
    </source>
</evidence>
<keyword evidence="3" id="KW-1185">Reference proteome</keyword>
<reference evidence="2 3" key="2">
    <citation type="journal article" date="2014" name="J. Gen. Appl. Microbiol.">
        <title>The early diverging ascomycetous budding yeast Saitoella complicata has three histone deacetylases belonging to the Clr6, Hos2, and Rpd3 lineages.</title>
        <authorList>
            <person name="Nishida H."/>
            <person name="Matsumoto T."/>
            <person name="Kondo S."/>
            <person name="Hamamoto M."/>
            <person name="Yoshikawa H."/>
        </authorList>
    </citation>
    <scope>NUCLEOTIDE SEQUENCE [LARGE SCALE GENOMIC DNA]</scope>
    <source>
        <strain evidence="2 3">NRRL Y-17804</strain>
    </source>
</reference>
<organism evidence="2 3">
    <name type="scientific">Saitoella complicata (strain BCRC 22490 / CBS 7301 / JCM 7358 / NBRC 10748 / NRRL Y-17804)</name>
    <dbReference type="NCBI Taxonomy" id="698492"/>
    <lineage>
        <taxon>Eukaryota</taxon>
        <taxon>Fungi</taxon>
        <taxon>Dikarya</taxon>
        <taxon>Ascomycota</taxon>
        <taxon>Taphrinomycotina</taxon>
        <taxon>Taphrinomycotina incertae sedis</taxon>
        <taxon>Saitoella</taxon>
    </lineage>
</organism>
<protein>
    <submittedName>
        <fullName evidence="2">Uncharacterized protein</fullName>
    </submittedName>
</protein>
<evidence type="ECO:0000313" key="2">
    <source>
        <dbReference type="EMBL" id="GAO52755.1"/>
    </source>
</evidence>
<dbReference type="EMBL" id="BACD03000085">
    <property type="protein sequence ID" value="GAO52755.1"/>
    <property type="molecule type" value="Genomic_DNA"/>
</dbReference>
<feature type="compositionally biased region" description="Basic and acidic residues" evidence="1">
    <location>
        <begin position="477"/>
        <end position="487"/>
    </location>
</feature>
<evidence type="ECO:0000256" key="1">
    <source>
        <dbReference type="SAM" id="MobiDB-lite"/>
    </source>
</evidence>
<reference evidence="2 3" key="3">
    <citation type="journal article" date="2015" name="Genome Announc.">
        <title>Draft Genome Sequence of the Archiascomycetous Yeast Saitoella complicata.</title>
        <authorList>
            <person name="Yamauchi K."/>
            <person name="Kondo S."/>
            <person name="Hamamoto M."/>
            <person name="Takahashi Y."/>
            <person name="Ogura Y."/>
            <person name="Hayashi T."/>
            <person name="Nishida H."/>
        </authorList>
    </citation>
    <scope>NUCLEOTIDE SEQUENCE [LARGE SCALE GENOMIC DNA]</scope>
    <source>
        <strain evidence="2 3">NRRL Y-17804</strain>
    </source>
</reference>
<sequence>MIHSQLLLLLRNMLPLELLTKHRLHNPLHSKEPNSPRDPKPKCLPRQLTTRILLIPRNPQKRQSDRIDDESDHCVRFADVAVDNAFGGGGGAGCGSACVGGEVVGCVGEVVGGFFDFLGADCSFFFAFLHDLSDLVLYLLRFLLDILRSSLRMRFHLLRLHPRPLSRGLNRLLLFLLCLFSHAVLTGSDFAGFGLCVGLDFLGEEVVGDNGDGAGVDVDCGCGFWDVFGDDFWDGVRHFFFGGSEGCLLLGTALSHVCVGCHCESLKEMNRGGLGKAPSPSSALLAPYYDWISTVLAMPKPPYYDNPTKFPSPTANYRQTPHLYRIHRAETGVLTCEPYKSEICPHWRFRTPEIATRSAREIEGMFEGYLERMDKEEGGGVEWQRAFVGADMCRKFIQMGMTRAKRYANHASGRKYAEDGTIIPIVELDQTKLEASEIFKRVWNQVRLDERYVKAKEEWGRLVRGWEREVKRGVKREVKDEDVEHAAPRGKPRRVKVKKGVKEEQDSDA</sequence>
<gene>
    <name evidence="2" type="ORF">G7K_6824-t1</name>
</gene>
<name>A0A0E9NTM1_SAICN</name>
<proteinExistence type="predicted"/>
<dbReference type="InterPro" id="IPR025494">
    <property type="entry name" value="DUF4385"/>
</dbReference>
<reference evidence="2 3" key="1">
    <citation type="journal article" date="2011" name="J. Gen. Appl. Microbiol.">
        <title>Draft genome sequencing of the enigmatic yeast Saitoella complicata.</title>
        <authorList>
            <person name="Nishida H."/>
            <person name="Hamamoto M."/>
            <person name="Sugiyama J."/>
        </authorList>
    </citation>
    <scope>NUCLEOTIDE SEQUENCE [LARGE SCALE GENOMIC DNA]</scope>
    <source>
        <strain evidence="2 3">NRRL Y-17804</strain>
    </source>
</reference>
<comment type="caution">
    <text evidence="2">The sequence shown here is derived from an EMBL/GenBank/DDBJ whole genome shotgun (WGS) entry which is preliminary data.</text>
</comment>
<feature type="compositionally biased region" description="Basic residues" evidence="1">
    <location>
        <begin position="488"/>
        <end position="499"/>
    </location>
</feature>